<protein>
    <submittedName>
        <fullName evidence="2">Uncharacterized protein</fullName>
    </submittedName>
</protein>
<evidence type="ECO:0000256" key="1">
    <source>
        <dbReference type="SAM" id="MobiDB-lite"/>
    </source>
</evidence>
<dbReference type="Proteomes" id="UP000070175">
    <property type="component" value="Unassembled WGS sequence"/>
</dbReference>
<reference evidence="2 3" key="1">
    <citation type="journal article" date="2016" name="Sci. Rep.">
        <title>Metabolic traits of an uncultured archaeal lineage -MSBL1- from brine pools of the Red Sea.</title>
        <authorList>
            <person name="Mwirichia R."/>
            <person name="Alam I."/>
            <person name="Rashid M."/>
            <person name="Vinu M."/>
            <person name="Ba-Alawi W."/>
            <person name="Anthony Kamau A."/>
            <person name="Kamanda Ngugi D."/>
            <person name="Goker M."/>
            <person name="Klenk H.P."/>
            <person name="Bajic V."/>
            <person name="Stingl U."/>
        </authorList>
    </citation>
    <scope>NUCLEOTIDE SEQUENCE [LARGE SCALE GENOMIC DNA]</scope>
    <source>
        <strain evidence="2">SCGC-AAA382N08</strain>
    </source>
</reference>
<gene>
    <name evidence="2" type="ORF">AKJ56_02355</name>
</gene>
<feature type="region of interest" description="Disordered" evidence="1">
    <location>
        <begin position="321"/>
        <end position="349"/>
    </location>
</feature>
<name>A0A133VMX9_9EURY</name>
<sequence length="349" mass="39366">MNLKVKAIVAVLIVAVLGVGGALASRAWDPLWNPFRPAPDKVVEKAIEASREVETNHLNGSMEVKLNKGSGKVDFEGDVDNSDPEKPKFRLKLDVSISGEGMEFSTRGEIRSLENVLYAKVSEIPAVPMLPPQQVDRFKNQWIKFDSEESEAAAQQPQMDPEQIRKVIKEKLDLEKLLKVNKEFPDEKVNGVSSYHYLVEINEEEFKQTVPELAEALQELSQQAKPVDKKKMRENIGEFFNKAGPLQGEVWIGKKDFLVRKFKFDKKFENLPDQAQAAKFDLSFEIYFSDFGKSINIKVPEGAKTLLELMREMMGPLFGTQFPSDQLPEGTQIPEGYNIPQGTEVPQLP</sequence>
<dbReference type="Gene3D" id="2.50.20.20">
    <property type="match status" value="1"/>
</dbReference>
<organism evidence="2 3">
    <name type="scientific">candidate division MSBL1 archaeon SCGC-AAA382N08</name>
    <dbReference type="NCBI Taxonomy" id="1698285"/>
    <lineage>
        <taxon>Archaea</taxon>
        <taxon>Methanobacteriati</taxon>
        <taxon>Methanobacteriota</taxon>
        <taxon>candidate division MSBL1</taxon>
    </lineage>
</organism>
<dbReference type="EMBL" id="LHYJ01000053">
    <property type="protein sequence ID" value="KXB07789.1"/>
    <property type="molecule type" value="Genomic_DNA"/>
</dbReference>
<keyword evidence="3" id="KW-1185">Reference proteome</keyword>
<comment type="caution">
    <text evidence="2">The sequence shown here is derived from an EMBL/GenBank/DDBJ whole genome shotgun (WGS) entry which is preliminary data.</text>
</comment>
<evidence type="ECO:0000313" key="2">
    <source>
        <dbReference type="EMBL" id="KXB07789.1"/>
    </source>
</evidence>
<accession>A0A133VMX9</accession>
<dbReference type="AlphaFoldDB" id="A0A133VMX9"/>
<proteinExistence type="predicted"/>
<evidence type="ECO:0000313" key="3">
    <source>
        <dbReference type="Proteomes" id="UP000070175"/>
    </source>
</evidence>